<keyword evidence="1" id="KW-0812">Transmembrane</keyword>
<accession>A0AA84ZTH0</accession>
<dbReference type="AlphaFoldDB" id="A0AA84ZTH0"/>
<evidence type="ECO:0000313" key="2">
    <source>
        <dbReference type="Proteomes" id="UP000050790"/>
    </source>
</evidence>
<name>A0AA84ZTH0_9TREM</name>
<dbReference type="WBParaSite" id="SMRG1_46480.1">
    <property type="protein sequence ID" value="SMRG1_46480.1"/>
    <property type="gene ID" value="SMRG1_46480"/>
</dbReference>
<evidence type="ECO:0000256" key="1">
    <source>
        <dbReference type="SAM" id="Phobius"/>
    </source>
</evidence>
<organism evidence="2 3">
    <name type="scientific">Schistosoma margrebowiei</name>
    <dbReference type="NCBI Taxonomy" id="48269"/>
    <lineage>
        <taxon>Eukaryota</taxon>
        <taxon>Metazoa</taxon>
        <taxon>Spiralia</taxon>
        <taxon>Lophotrochozoa</taxon>
        <taxon>Platyhelminthes</taxon>
        <taxon>Trematoda</taxon>
        <taxon>Digenea</taxon>
        <taxon>Strigeidida</taxon>
        <taxon>Schistosomatoidea</taxon>
        <taxon>Schistosomatidae</taxon>
        <taxon>Schistosoma</taxon>
    </lineage>
</organism>
<proteinExistence type="predicted"/>
<keyword evidence="1" id="KW-1133">Transmembrane helix</keyword>
<protein>
    <submittedName>
        <fullName evidence="3">Uncharacterized protein</fullName>
    </submittedName>
</protein>
<keyword evidence="1" id="KW-0472">Membrane</keyword>
<evidence type="ECO:0000313" key="3">
    <source>
        <dbReference type="WBParaSite" id="SMRG1_46480.1"/>
    </source>
</evidence>
<feature type="transmembrane region" description="Helical" evidence="1">
    <location>
        <begin position="6"/>
        <end position="24"/>
    </location>
</feature>
<reference evidence="3" key="1">
    <citation type="submission" date="2023-11" db="UniProtKB">
        <authorList>
            <consortium name="WormBaseParasite"/>
        </authorList>
    </citation>
    <scope>IDENTIFICATION</scope>
</reference>
<sequence>MRHNILTAQWMSFFLIIISLTEFYKCQDRCKQLEWKTNEKLIFENISYHYSQHYMYLQRISFNQSQPAVNPNSNKSNKSSKSIPKLSLKYYSSQVTRLDVYPDGGIDIFGGNHLGFIQACSAKKIYSEFAILNEEELFAVRWFINKEVYGK</sequence>
<dbReference type="Proteomes" id="UP000050790">
    <property type="component" value="Unassembled WGS sequence"/>
</dbReference>